<name>W5MN27_LEPOC</name>
<evidence type="ECO:0000256" key="3">
    <source>
        <dbReference type="ARBA" id="ARBA00022692"/>
    </source>
</evidence>
<reference evidence="11" key="1">
    <citation type="submission" date="2011-12" db="EMBL/GenBank/DDBJ databases">
        <title>The Draft Genome of Lepisosteus oculatus.</title>
        <authorList>
            <consortium name="The Broad Institute Genome Assembly &amp; Analysis Group"/>
            <consortium name="Computational R&amp;D Group"/>
            <consortium name="and Sequencing Platform"/>
            <person name="Di Palma F."/>
            <person name="Alfoldi J."/>
            <person name="Johnson J."/>
            <person name="Berlin A."/>
            <person name="Gnerre S."/>
            <person name="Jaffe D."/>
            <person name="MacCallum I."/>
            <person name="Young S."/>
            <person name="Walker B.J."/>
            <person name="Lander E.S."/>
            <person name="Lindblad-Toh K."/>
        </authorList>
    </citation>
    <scope>NUCLEOTIDE SEQUENCE [LARGE SCALE GENOMIC DNA]</scope>
</reference>
<dbReference type="Proteomes" id="UP000018468">
    <property type="component" value="Linkage group LG6"/>
</dbReference>
<feature type="transmembrane region" description="Helical" evidence="9">
    <location>
        <begin position="226"/>
        <end position="251"/>
    </location>
</feature>
<dbReference type="Gene3D" id="1.10.1450.10">
    <property type="entry name" value="Tetraspanin"/>
    <property type="match status" value="1"/>
</dbReference>
<dbReference type="PRINTS" id="PR00259">
    <property type="entry name" value="TMFOUR"/>
</dbReference>
<evidence type="ECO:0000256" key="2">
    <source>
        <dbReference type="ARBA" id="ARBA00006840"/>
    </source>
</evidence>
<feature type="transmembrane region" description="Helical" evidence="9">
    <location>
        <begin position="66"/>
        <end position="90"/>
    </location>
</feature>
<keyword evidence="3 9" id="KW-0812">Transmembrane</keyword>
<evidence type="ECO:0000256" key="4">
    <source>
        <dbReference type="ARBA" id="ARBA00022989"/>
    </source>
</evidence>
<evidence type="ECO:0000256" key="5">
    <source>
        <dbReference type="ARBA" id="ARBA00023136"/>
    </source>
</evidence>
<dbReference type="InParanoid" id="W5MN27"/>
<dbReference type="GeneTree" id="ENSGT00940000164506"/>
<keyword evidence="11" id="KW-1185">Reference proteome</keyword>
<organism evidence="10 11">
    <name type="scientific">Lepisosteus oculatus</name>
    <name type="common">Spotted gar</name>
    <dbReference type="NCBI Taxonomy" id="7918"/>
    <lineage>
        <taxon>Eukaryota</taxon>
        <taxon>Metazoa</taxon>
        <taxon>Chordata</taxon>
        <taxon>Craniata</taxon>
        <taxon>Vertebrata</taxon>
        <taxon>Euteleostomi</taxon>
        <taxon>Actinopterygii</taxon>
        <taxon>Neopterygii</taxon>
        <taxon>Holostei</taxon>
        <taxon>Semionotiformes</taxon>
        <taxon>Lepisosteidae</taxon>
        <taxon>Lepisosteus</taxon>
    </lineage>
</organism>
<reference evidence="10" key="3">
    <citation type="submission" date="2025-09" db="UniProtKB">
        <authorList>
            <consortium name="Ensembl"/>
        </authorList>
    </citation>
    <scope>IDENTIFICATION</scope>
</reference>
<dbReference type="eggNOG" id="KOG3882">
    <property type="taxonomic scope" value="Eukaryota"/>
</dbReference>
<dbReference type="EMBL" id="AHAT01007621">
    <property type="status" value="NOT_ANNOTATED_CDS"/>
    <property type="molecule type" value="Genomic_DNA"/>
</dbReference>
<dbReference type="STRING" id="7918.ENSLOCP00000009786"/>
<protein>
    <recommendedName>
        <fullName evidence="9">Tetraspanin</fullName>
    </recommendedName>
</protein>
<dbReference type="PANTHER" id="PTHR19282:SF216">
    <property type="entry name" value="TETRASPANIN-1"/>
    <property type="match status" value="1"/>
</dbReference>
<evidence type="ECO:0000313" key="10">
    <source>
        <dbReference type="Ensembl" id="ENSLOCP00000009786.1"/>
    </source>
</evidence>
<dbReference type="InterPro" id="IPR018499">
    <property type="entry name" value="Tetraspanin/Peripherin"/>
</dbReference>
<proteinExistence type="inferred from homology"/>
<dbReference type="InterPro" id="IPR000301">
    <property type="entry name" value="Tetraspanin_animals"/>
</dbReference>
<evidence type="ECO:0000256" key="7">
    <source>
        <dbReference type="ARBA" id="ARBA00046464"/>
    </source>
</evidence>
<comment type="function">
    <text evidence="8">Structural component of specialized membrane microdomains known as tetraspanin-enriched microdomains (TERMs), which act as platforms for receptor clustering and signaling. Participates thereby in diverse biological functions such as cell signal transduction, adhesion, migration and protein trafficking. Regulates neuronal differentiation in response to NGF by facilitating NGF-mediated activation of NTRK1/TRKA receptor tyrosine kinase and subsequent downstream signaling pathways. Plays a role in the inhibition of TNFalpha-induced apoptosis. Mechanistically, inhibits the NF-kappa-B signaling pathway by blocking phosphorylation of CHUK. Also promotes the stability of the thiamine transporter 1/SLC19A2 in intestinal epithelial cells leading to an increase of thiamine uptake process.</text>
</comment>
<sequence>MFFDLSRTVRMARLQKIYACLRYLMLFVNGIICTGGFVLLGLGLWIKFGAASFVQVMGSFSAQLINIGYICIGVGAVLALIGFLGCCGAWKENRCLLLLFFAIVTLIFVAEVVGAILVLVYRAVVEALVRDTSKKSLMQGYMGPAASDTVSQAWNTIMIGFKCCGFDNYTDFAGSVFSVNTGLSYPKSCCAVLTEPACNGLDMNKTLIHQKGCFRVLISLVQEKSVIIGSTAAGICVLELVAMIVSVVLFVKLGIQNNVW</sequence>
<dbReference type="CDD" id="cd03156">
    <property type="entry name" value="uroplakin_I_like_LEL"/>
    <property type="match status" value="1"/>
</dbReference>
<evidence type="ECO:0000256" key="1">
    <source>
        <dbReference type="ARBA" id="ARBA00004127"/>
    </source>
</evidence>
<reference evidence="10" key="2">
    <citation type="submission" date="2025-08" db="UniProtKB">
        <authorList>
            <consortium name="Ensembl"/>
        </authorList>
    </citation>
    <scope>IDENTIFICATION</scope>
</reference>
<comment type="similarity">
    <text evidence="2 9">Belongs to the tetraspanin (TM4SF) family.</text>
</comment>
<dbReference type="AlphaFoldDB" id="W5MN27"/>
<evidence type="ECO:0000256" key="9">
    <source>
        <dbReference type="RuleBase" id="RU361218"/>
    </source>
</evidence>
<dbReference type="PIRSF" id="PIRSF002419">
    <property type="entry name" value="Tetraspanin"/>
    <property type="match status" value="1"/>
</dbReference>
<feature type="transmembrane region" description="Helical" evidence="9">
    <location>
        <begin position="97"/>
        <end position="121"/>
    </location>
</feature>
<dbReference type="InterPro" id="IPR008952">
    <property type="entry name" value="Tetraspanin_EC2_sf"/>
</dbReference>
<dbReference type="OMA" id="GIWIKYG"/>
<dbReference type="Bgee" id="ENSLOCG00000008063">
    <property type="expression patterns" value="Expressed in testis and 4 other cell types or tissues"/>
</dbReference>
<dbReference type="GO" id="GO:0005886">
    <property type="term" value="C:plasma membrane"/>
    <property type="evidence" value="ECO:0000318"/>
    <property type="project" value="GO_Central"/>
</dbReference>
<dbReference type="GO" id="GO:0012505">
    <property type="term" value="C:endomembrane system"/>
    <property type="evidence" value="ECO:0007669"/>
    <property type="project" value="UniProtKB-SubCell"/>
</dbReference>
<keyword evidence="5 9" id="KW-0472">Membrane</keyword>
<dbReference type="HOGENOM" id="CLU_055524_4_1_1"/>
<comment type="subunit">
    <text evidence="7">Interacts with SLC19A2. Interacts with NTRK1/TRKA.</text>
</comment>
<feature type="transmembrane region" description="Helical" evidence="9">
    <location>
        <begin position="21"/>
        <end position="46"/>
    </location>
</feature>
<keyword evidence="6" id="KW-0325">Glycoprotein</keyword>
<dbReference type="Pfam" id="PF00335">
    <property type="entry name" value="Tetraspanin"/>
    <property type="match status" value="1"/>
</dbReference>
<evidence type="ECO:0000256" key="6">
    <source>
        <dbReference type="ARBA" id="ARBA00023180"/>
    </source>
</evidence>
<evidence type="ECO:0000313" key="11">
    <source>
        <dbReference type="Proteomes" id="UP000018468"/>
    </source>
</evidence>
<accession>W5MN27</accession>
<evidence type="ECO:0000256" key="8">
    <source>
        <dbReference type="ARBA" id="ARBA00054958"/>
    </source>
</evidence>
<comment type="subcellular location">
    <subcellularLocation>
        <location evidence="1">Endomembrane system</location>
        <topology evidence="1">Multi-pass membrane protein</topology>
    </subcellularLocation>
    <subcellularLocation>
        <location evidence="9">Membrane</location>
        <topology evidence="9">Multi-pass membrane protein</topology>
    </subcellularLocation>
</comment>
<keyword evidence="4 9" id="KW-1133">Transmembrane helix</keyword>
<dbReference type="PANTHER" id="PTHR19282">
    <property type="entry name" value="TETRASPANIN"/>
    <property type="match status" value="1"/>
</dbReference>
<dbReference type="Ensembl" id="ENSLOCT00000009797.1">
    <property type="protein sequence ID" value="ENSLOCP00000009786.1"/>
    <property type="gene ID" value="ENSLOCG00000008063.1"/>
</dbReference>
<dbReference type="SUPFAM" id="SSF48652">
    <property type="entry name" value="Tetraspanin"/>
    <property type="match status" value="1"/>
</dbReference>